<feature type="compositionally biased region" description="Basic and acidic residues" evidence="7">
    <location>
        <begin position="58"/>
        <end position="71"/>
    </location>
</feature>
<reference evidence="10" key="1">
    <citation type="submission" date="2025-08" db="UniProtKB">
        <authorList>
            <consortium name="RefSeq"/>
        </authorList>
    </citation>
    <scope>IDENTIFICATION</scope>
    <source>
        <tissue evidence="10">Young leaves</tissue>
    </source>
</reference>
<evidence type="ECO:0000256" key="7">
    <source>
        <dbReference type="SAM" id="MobiDB-lite"/>
    </source>
</evidence>
<feature type="compositionally biased region" description="Pro residues" evidence="7">
    <location>
        <begin position="138"/>
        <end position="154"/>
    </location>
</feature>
<dbReference type="PANTHER" id="PTHR31190">
    <property type="entry name" value="DNA-BINDING DOMAIN"/>
    <property type="match status" value="1"/>
</dbReference>
<feature type="compositionally biased region" description="Polar residues" evidence="7">
    <location>
        <begin position="30"/>
        <end position="45"/>
    </location>
</feature>
<feature type="domain" description="AP2/ERF" evidence="8">
    <location>
        <begin position="80"/>
        <end position="137"/>
    </location>
</feature>
<evidence type="ECO:0000256" key="3">
    <source>
        <dbReference type="ARBA" id="ARBA00023125"/>
    </source>
</evidence>
<dbReference type="InterPro" id="IPR001471">
    <property type="entry name" value="AP2/ERF_dom"/>
</dbReference>
<gene>
    <name evidence="10" type="primary">LOC111449726</name>
</gene>
<dbReference type="PROSITE" id="PS51032">
    <property type="entry name" value="AP2_ERF"/>
    <property type="match status" value="1"/>
</dbReference>
<evidence type="ECO:0000256" key="2">
    <source>
        <dbReference type="ARBA" id="ARBA00023015"/>
    </source>
</evidence>
<dbReference type="AlphaFoldDB" id="A0A6J1G157"/>
<dbReference type="Pfam" id="PF00847">
    <property type="entry name" value="AP2"/>
    <property type="match status" value="1"/>
</dbReference>
<feature type="region of interest" description="Disordered" evidence="7">
    <location>
        <begin position="133"/>
        <end position="158"/>
    </location>
</feature>
<dbReference type="KEGG" id="cmos:111449726"/>
<dbReference type="PRINTS" id="PR00367">
    <property type="entry name" value="ETHRSPELEMNT"/>
</dbReference>
<keyword evidence="2" id="KW-0805">Transcription regulation</keyword>
<keyword evidence="4" id="KW-0804">Transcription</keyword>
<dbReference type="GO" id="GO:0009873">
    <property type="term" value="P:ethylene-activated signaling pathway"/>
    <property type="evidence" value="ECO:0007669"/>
    <property type="project" value="InterPro"/>
</dbReference>
<dbReference type="GO" id="GO:0005634">
    <property type="term" value="C:nucleus"/>
    <property type="evidence" value="ECO:0007669"/>
    <property type="project" value="UniProtKB-SubCell"/>
</dbReference>
<feature type="region of interest" description="Disordered" evidence="7">
    <location>
        <begin position="1"/>
        <end position="71"/>
    </location>
</feature>
<keyword evidence="3" id="KW-0238">DNA-binding</keyword>
<dbReference type="Gene3D" id="3.30.730.10">
    <property type="entry name" value="AP2/ERF domain"/>
    <property type="match status" value="1"/>
</dbReference>
<dbReference type="GO" id="GO:0003700">
    <property type="term" value="F:DNA-binding transcription factor activity"/>
    <property type="evidence" value="ECO:0007669"/>
    <property type="project" value="InterPro"/>
</dbReference>
<dbReference type="SMART" id="SM00380">
    <property type="entry name" value="AP2"/>
    <property type="match status" value="1"/>
</dbReference>
<evidence type="ECO:0000256" key="6">
    <source>
        <dbReference type="ARBA" id="ARBA00024343"/>
    </source>
</evidence>
<dbReference type="RefSeq" id="XP_022945517.1">
    <property type="nucleotide sequence ID" value="XM_023089749.1"/>
</dbReference>
<keyword evidence="5" id="KW-0539">Nucleus</keyword>
<dbReference type="FunFam" id="3.30.730.10:FF:000001">
    <property type="entry name" value="Ethylene-responsive transcription factor 2"/>
    <property type="match status" value="1"/>
</dbReference>
<proteinExistence type="inferred from homology"/>
<protein>
    <submittedName>
        <fullName evidence="10">Ethylene-responsive transcription factor RAP2-3-like isoform X1</fullName>
    </submittedName>
</protein>
<dbReference type="GO" id="GO:0003677">
    <property type="term" value="F:DNA binding"/>
    <property type="evidence" value="ECO:0007669"/>
    <property type="project" value="UniProtKB-KW"/>
</dbReference>
<sequence length="202" mass="22955">MCGGAMASDFVPPKASGKSVVNNHLWPQLDTFSDLSGKTDPNNPANRLEVQSRLSQVKSEKPEEFEAGEKEKVKRVRKNQYRGIRRRPWGKWAAEIRDPQKGFRVWLGTYNTAEDAARAYDQAAIRIRGKKAKLNFTHPPPPPPPPQPPLPLQPQPLATPTDVELKDQISRLESFLCLDPEPTPDLWWVDELLAYQEQNRIL</sequence>
<evidence type="ECO:0000256" key="1">
    <source>
        <dbReference type="ARBA" id="ARBA00004123"/>
    </source>
</evidence>
<dbReference type="GeneID" id="111449726"/>
<dbReference type="CDD" id="cd00018">
    <property type="entry name" value="AP2"/>
    <property type="match status" value="1"/>
</dbReference>
<name>A0A6J1G157_CUCMO</name>
<dbReference type="InterPro" id="IPR036955">
    <property type="entry name" value="AP2/ERF_dom_sf"/>
</dbReference>
<dbReference type="Proteomes" id="UP000504609">
    <property type="component" value="Unplaced"/>
</dbReference>
<dbReference type="SUPFAM" id="SSF54171">
    <property type="entry name" value="DNA-binding domain"/>
    <property type="match status" value="1"/>
</dbReference>
<evidence type="ECO:0000256" key="5">
    <source>
        <dbReference type="ARBA" id="ARBA00023242"/>
    </source>
</evidence>
<evidence type="ECO:0000259" key="8">
    <source>
        <dbReference type="PROSITE" id="PS51032"/>
    </source>
</evidence>
<comment type="similarity">
    <text evidence="6">Belongs to the AP2/ERF transcription factor family. ERF subfamily.</text>
</comment>
<evidence type="ECO:0000256" key="4">
    <source>
        <dbReference type="ARBA" id="ARBA00023163"/>
    </source>
</evidence>
<organism evidence="9 10">
    <name type="scientific">Cucurbita moschata</name>
    <name type="common">Winter crookneck squash</name>
    <name type="synonym">Cucurbita pepo var. moschata</name>
    <dbReference type="NCBI Taxonomy" id="3662"/>
    <lineage>
        <taxon>Eukaryota</taxon>
        <taxon>Viridiplantae</taxon>
        <taxon>Streptophyta</taxon>
        <taxon>Embryophyta</taxon>
        <taxon>Tracheophyta</taxon>
        <taxon>Spermatophyta</taxon>
        <taxon>Magnoliopsida</taxon>
        <taxon>eudicotyledons</taxon>
        <taxon>Gunneridae</taxon>
        <taxon>Pentapetalae</taxon>
        <taxon>rosids</taxon>
        <taxon>fabids</taxon>
        <taxon>Cucurbitales</taxon>
        <taxon>Cucurbitaceae</taxon>
        <taxon>Cucurbiteae</taxon>
        <taxon>Cucurbita</taxon>
    </lineage>
</organism>
<evidence type="ECO:0000313" key="10">
    <source>
        <dbReference type="RefSeq" id="XP_022945517.1"/>
    </source>
</evidence>
<keyword evidence="9" id="KW-1185">Reference proteome</keyword>
<dbReference type="InterPro" id="IPR044808">
    <property type="entry name" value="ERF_plant"/>
</dbReference>
<accession>A0A6J1G157</accession>
<dbReference type="PANTHER" id="PTHR31190:SF142">
    <property type="entry name" value="ETHYLENE-RESPONSIVE TRANSCRIPTION FACTOR RAP2-3"/>
    <property type="match status" value="1"/>
</dbReference>
<dbReference type="InterPro" id="IPR016177">
    <property type="entry name" value="DNA-bd_dom_sf"/>
</dbReference>
<comment type="subcellular location">
    <subcellularLocation>
        <location evidence="1">Nucleus</location>
    </subcellularLocation>
</comment>
<evidence type="ECO:0000313" key="9">
    <source>
        <dbReference type="Proteomes" id="UP000504609"/>
    </source>
</evidence>